<reference evidence="2 3" key="1">
    <citation type="journal article" date="2017" name="ISME J.">
        <title>Energy and carbon metabolisms in a deep terrestrial subsurface fluid microbial community.</title>
        <authorList>
            <person name="Momper L."/>
            <person name="Jungbluth S.P."/>
            <person name="Lee M.D."/>
            <person name="Amend J.P."/>
        </authorList>
    </citation>
    <scope>NUCLEOTIDE SEQUENCE [LARGE SCALE GENOMIC DNA]</scope>
    <source>
        <strain evidence="2">SURF_17</strain>
    </source>
</reference>
<accession>A0A419EWF2</accession>
<name>A0A419EWF2_9BACT</name>
<proteinExistence type="predicted"/>
<dbReference type="AlphaFoldDB" id="A0A419EWF2"/>
<feature type="transmembrane region" description="Helical" evidence="1">
    <location>
        <begin position="31"/>
        <end position="49"/>
    </location>
</feature>
<gene>
    <name evidence="2" type="ORF">C4532_11665</name>
</gene>
<evidence type="ECO:0000256" key="1">
    <source>
        <dbReference type="SAM" id="Phobius"/>
    </source>
</evidence>
<dbReference type="PANTHER" id="PTHR31303:SF1">
    <property type="entry name" value="CTP-DEPENDENT DIACYLGLYCEROL KINASE 1"/>
    <property type="match status" value="1"/>
</dbReference>
<sequence>MENEATQSELERQVIHILAGAPALLLRWLNYPQALALAVALIIWNLFLLPRFAIARRHLYRPEEQERGFSAGIAFYPVSVFVLILLFPVPVAASMWGVLAVGDGMASFVGSLAGRRRVPWNHKKSLDGLFAFVAGGAPSAMLLYWWTIPNIGASPSWWQNHGELLLCGTPAIGSILLISAVTTVFCALLETIDIGIDDNVLVPLGGACVMTGLVHALCG</sequence>
<feature type="transmembrane region" description="Helical" evidence="1">
    <location>
        <begin position="69"/>
        <end position="89"/>
    </location>
</feature>
<feature type="transmembrane region" description="Helical" evidence="1">
    <location>
        <begin position="168"/>
        <end position="188"/>
    </location>
</feature>
<dbReference type="EMBL" id="QZKI01000087">
    <property type="protein sequence ID" value="RJP69003.1"/>
    <property type="molecule type" value="Genomic_DNA"/>
</dbReference>
<dbReference type="GO" id="GO:0004143">
    <property type="term" value="F:ATP-dependent diacylglycerol kinase activity"/>
    <property type="evidence" value="ECO:0007669"/>
    <property type="project" value="InterPro"/>
</dbReference>
<evidence type="ECO:0000313" key="2">
    <source>
        <dbReference type="EMBL" id="RJP69003.1"/>
    </source>
</evidence>
<keyword evidence="1" id="KW-0472">Membrane</keyword>
<comment type="caution">
    <text evidence="2">The sequence shown here is derived from an EMBL/GenBank/DDBJ whole genome shotgun (WGS) entry which is preliminary data.</text>
</comment>
<keyword evidence="1" id="KW-1133">Transmembrane helix</keyword>
<evidence type="ECO:0008006" key="4">
    <source>
        <dbReference type="Google" id="ProtNLM"/>
    </source>
</evidence>
<dbReference type="Proteomes" id="UP000285961">
    <property type="component" value="Unassembled WGS sequence"/>
</dbReference>
<feature type="transmembrane region" description="Helical" evidence="1">
    <location>
        <begin position="95"/>
        <end position="114"/>
    </location>
</feature>
<feature type="transmembrane region" description="Helical" evidence="1">
    <location>
        <begin position="126"/>
        <end position="148"/>
    </location>
</feature>
<dbReference type="PANTHER" id="PTHR31303">
    <property type="entry name" value="CTP-DEPENDENT DIACYLGLYCEROL KINASE 1"/>
    <property type="match status" value="1"/>
</dbReference>
<dbReference type="InterPro" id="IPR037997">
    <property type="entry name" value="Dgk1-like"/>
</dbReference>
<keyword evidence="1" id="KW-0812">Transmembrane</keyword>
<protein>
    <recommendedName>
        <fullName evidence="4">Phosphatidate cytidylyltransferase</fullName>
    </recommendedName>
</protein>
<organism evidence="2 3">
    <name type="scientific">Candidatus Abyssobacteria bacterium SURF_17</name>
    <dbReference type="NCBI Taxonomy" id="2093361"/>
    <lineage>
        <taxon>Bacteria</taxon>
        <taxon>Pseudomonadati</taxon>
        <taxon>Candidatus Hydrogenedentota</taxon>
        <taxon>Candidatus Abyssobacteria</taxon>
    </lineage>
</organism>
<evidence type="ECO:0000313" key="3">
    <source>
        <dbReference type="Proteomes" id="UP000285961"/>
    </source>
</evidence>